<name>A0A4Z1DDB4_9ACTN</name>
<evidence type="ECO:0000313" key="2">
    <source>
        <dbReference type="EMBL" id="TGN79985.1"/>
    </source>
</evidence>
<feature type="region of interest" description="Disordered" evidence="1">
    <location>
        <begin position="606"/>
        <end position="639"/>
    </location>
</feature>
<organism evidence="2 3">
    <name type="scientific">Streptomyces bauhiniae</name>
    <dbReference type="NCBI Taxonomy" id="2340725"/>
    <lineage>
        <taxon>Bacteria</taxon>
        <taxon>Bacillati</taxon>
        <taxon>Actinomycetota</taxon>
        <taxon>Actinomycetes</taxon>
        <taxon>Kitasatosporales</taxon>
        <taxon>Streptomycetaceae</taxon>
        <taxon>Streptomyces</taxon>
    </lineage>
</organism>
<reference evidence="2 3" key="1">
    <citation type="submission" date="2019-04" db="EMBL/GenBank/DDBJ databases">
        <title>Streptomyces sp. nov. Bv016 isolated from bark of Buahinia variegata.</title>
        <authorList>
            <person name="Kanchanasin P."/>
            <person name="Tanasupawat S."/>
            <person name="Yuki M."/>
            <person name="Kudo T."/>
        </authorList>
    </citation>
    <scope>NUCLEOTIDE SEQUENCE [LARGE SCALE GENOMIC DNA]</scope>
    <source>
        <strain evidence="2 3">Bv016</strain>
    </source>
</reference>
<evidence type="ECO:0000313" key="3">
    <source>
        <dbReference type="Proteomes" id="UP000298159"/>
    </source>
</evidence>
<dbReference type="AlphaFoldDB" id="A0A4Z1DDB4"/>
<dbReference type="Proteomes" id="UP000298159">
    <property type="component" value="Unassembled WGS sequence"/>
</dbReference>
<sequence length="639" mass="67349">MVLSSLSRSPHGSRGRLLHAERRLAERYAELVRLAYLVLPASLGRHRRVLAAHSLVQRSLPDATPAVPAPRTPGTDPDRSLRVAVVRGALAQCRRPRLWPEGARPPRLLVPRLPVVLGLRLAPRSGGAEEMALGQALSDLSAPARAAFVLLRVEGLTADHTRGVLEAAGEADAQVAVRQAARLDASLGTAAEAVLTSDEFDACTLRARPTDLVRRRRRVRVAGLAVLAGALTAGGLAAVTHSAPDAREPRSAGLVRVDPGAWADTSRVDFTAWPARGDRVRDRALLDRALAVWADPPSGTRIDRAPGTPADPPPRAPRLLYAGSVGGHAVVVFHDGQRLVRYGESGTGERLALARVDDADVTTAAAVVLEERGGAVRYLLAPWVAESSVRDLTRPDAPAQPLSVARDGVTAPVPRWTGGGCGRRPALQLRSSPAIAEHHAFLLADLGGLTPAHLTYTPLPGHGSPPARQPREATGPAALVAWGRTGCDLDSAGGSGVRAVNAWDFAEQDLPDGGGHAVWTCARADTWQGPGNITVSLRRPGKNAQVVTRVRSTAACSRFGQHVVARTHWKSPHGHWYVLAAGSRAVTSLTLTGDVSATRSGHTLAVRAPKDASTKVRARLTSGETLPEVGSGPSRGTRP</sequence>
<evidence type="ECO:0008006" key="4">
    <source>
        <dbReference type="Google" id="ProtNLM"/>
    </source>
</evidence>
<dbReference type="EMBL" id="SRRT01000002">
    <property type="protein sequence ID" value="TGN79985.1"/>
    <property type="molecule type" value="Genomic_DNA"/>
</dbReference>
<comment type="caution">
    <text evidence="2">The sequence shown here is derived from an EMBL/GenBank/DDBJ whole genome shotgun (WGS) entry which is preliminary data.</text>
</comment>
<evidence type="ECO:0000256" key="1">
    <source>
        <dbReference type="SAM" id="MobiDB-lite"/>
    </source>
</evidence>
<keyword evidence="3" id="KW-1185">Reference proteome</keyword>
<proteinExistence type="predicted"/>
<gene>
    <name evidence="2" type="ORF">E5083_09980</name>
</gene>
<accession>A0A4Z1DDB4</accession>
<protein>
    <recommendedName>
        <fullName evidence="4">DNA-directed RNA polymerase specialized sigma24 family protein</fullName>
    </recommendedName>
</protein>